<reference evidence="1 2" key="1">
    <citation type="submission" date="2017-09" db="EMBL/GenBank/DDBJ databases">
        <title>Streptomyces genome completion.</title>
        <authorList>
            <person name="Lee N."/>
            <person name="Cho B.-K."/>
        </authorList>
    </citation>
    <scope>NUCLEOTIDE SEQUENCE [LARGE SCALE GENOMIC DNA]</scope>
    <source>
        <strain evidence="1 2">ATCC 14899</strain>
    </source>
</reference>
<dbReference type="NCBIfam" id="NF033539">
    <property type="entry name" value="transpos_IS1380"/>
    <property type="match status" value="1"/>
</dbReference>
<organism evidence="1 2">
    <name type="scientific">Streptomyces nodosus</name>
    <dbReference type="NCBI Taxonomy" id="40318"/>
    <lineage>
        <taxon>Bacteria</taxon>
        <taxon>Bacillati</taxon>
        <taxon>Actinomycetota</taxon>
        <taxon>Actinomycetes</taxon>
        <taxon>Kitasatosporales</taxon>
        <taxon>Streptomycetaceae</taxon>
        <taxon>Streptomyces</taxon>
    </lineage>
</organism>
<protein>
    <submittedName>
        <fullName evidence="1">IS1380 family transposase</fullName>
    </submittedName>
</protein>
<dbReference type="EMBL" id="CP023747">
    <property type="protein sequence ID" value="QEV37235.1"/>
    <property type="molecule type" value="Genomic_DNA"/>
</dbReference>
<evidence type="ECO:0000313" key="1">
    <source>
        <dbReference type="EMBL" id="QEV37235.1"/>
    </source>
</evidence>
<name>A0A5P2VVL7_9ACTN</name>
<sequence>MKQPIGSYPRVRVRGDGCQVISQAGAVLLVETVRKSGLDQAISAALGPWRKPRAVHDPGKILLDLALAVALGGDCLADIAVLRAEPALFGPVASDPTVSRLIDALATSDDAALRAIRTARAEVRSRVWSLAGKNAPHADGEVTVDLDGVLVIAHSDKQDAAPTWKKTYGHHPLMGFVDHGPGGTGEAVAALLRPGNAGSNTAADHITAARLALAQLPQKYRRGRQPLIRTDSAGGTYEFVAWLAQRGRWLSYSVGMVITEAIHSHVLKIPASAWTPAIETDGEIRDGAWVAELTGDLLEGWPKGMRLIARKERPHPGAQLRITDADGMRITCFATNTAGRPIAELELRHRLRARAEDRIRAARASGLRNLPLHHTAQNKVWLEVVQIALDLLAWMPMLALTGTARLWEPRRLRFRLFSAAAQLVTTGRRRILRLARHWPWTHEITDALERLSLLPNPG</sequence>
<evidence type="ECO:0000313" key="2">
    <source>
        <dbReference type="Proteomes" id="UP000325763"/>
    </source>
</evidence>
<dbReference type="KEGG" id="snq:CP978_00255"/>
<dbReference type="RefSeq" id="WP_150478098.1">
    <property type="nucleotide sequence ID" value="NZ_CP023747.1"/>
</dbReference>
<dbReference type="AlphaFoldDB" id="A0A5P2VVL7"/>
<dbReference type="Pfam" id="PF13701">
    <property type="entry name" value="DDE_Tnp_1_4"/>
    <property type="match status" value="1"/>
</dbReference>
<proteinExistence type="predicted"/>
<dbReference type="Proteomes" id="UP000325763">
    <property type="component" value="Chromosome"/>
</dbReference>
<dbReference type="InterPro" id="IPR025668">
    <property type="entry name" value="Tnp_DDE_dom"/>
</dbReference>
<gene>
    <name evidence="1" type="ORF">CP978_00255</name>
</gene>
<accession>A0A5P2VVL7</accession>
<dbReference type="InterPro" id="IPR047960">
    <property type="entry name" value="Transpos_IS1380"/>
</dbReference>